<evidence type="ECO:0000256" key="1">
    <source>
        <dbReference type="ARBA" id="ARBA00001946"/>
    </source>
</evidence>
<evidence type="ECO:0000256" key="8">
    <source>
        <dbReference type="ARBA" id="ARBA00022842"/>
    </source>
</evidence>
<dbReference type="InterPro" id="IPR036688">
    <property type="entry name" value="MoeA_C_domain_IV_sf"/>
</dbReference>
<evidence type="ECO:0000256" key="3">
    <source>
        <dbReference type="ARBA" id="ARBA00005046"/>
    </source>
</evidence>
<keyword evidence="6 11" id="KW-0808">Transferase</keyword>
<dbReference type="RefSeq" id="WP_013627169.1">
    <property type="nucleotide sequence ID" value="NC_015174.1"/>
</dbReference>
<evidence type="ECO:0000313" key="14">
    <source>
        <dbReference type="Proteomes" id="UP000006860"/>
    </source>
</evidence>
<dbReference type="InterPro" id="IPR038987">
    <property type="entry name" value="MoeA-like"/>
</dbReference>
<dbReference type="SUPFAM" id="SSF63882">
    <property type="entry name" value="MoeA N-terminal region -like"/>
    <property type="match status" value="1"/>
</dbReference>
<dbReference type="EC" id="2.10.1.1" evidence="11"/>
<dbReference type="InterPro" id="IPR005110">
    <property type="entry name" value="MoeA_linker/N"/>
</dbReference>
<dbReference type="FunFam" id="3.40.980.10:FF:000004">
    <property type="entry name" value="Molybdopterin molybdenumtransferase"/>
    <property type="match status" value="1"/>
</dbReference>
<keyword evidence="7 11" id="KW-0479">Metal-binding</keyword>
<dbReference type="EMBL" id="CP002546">
    <property type="protein sequence ID" value="ADY58429.1"/>
    <property type="molecule type" value="Genomic_DNA"/>
</dbReference>
<dbReference type="eggNOG" id="COG0303">
    <property type="taxonomic scope" value="Bacteria"/>
</dbReference>
<dbReference type="InterPro" id="IPR005111">
    <property type="entry name" value="MoeA_C_domain_IV"/>
</dbReference>
<dbReference type="GO" id="GO:0061599">
    <property type="term" value="F:molybdopterin molybdotransferase activity"/>
    <property type="evidence" value="ECO:0007669"/>
    <property type="project" value="UniProtKB-UniRule"/>
</dbReference>
<dbReference type="KEGG" id="pbs:Plabr_0806"/>
<dbReference type="CDD" id="cd00887">
    <property type="entry name" value="MoeA"/>
    <property type="match status" value="1"/>
</dbReference>
<dbReference type="Proteomes" id="UP000006860">
    <property type="component" value="Chromosome"/>
</dbReference>
<dbReference type="Gene3D" id="2.40.340.10">
    <property type="entry name" value="MoeA, C-terminal, domain IV"/>
    <property type="match status" value="1"/>
</dbReference>
<dbReference type="OrthoDB" id="9804758at2"/>
<dbReference type="UniPathway" id="UPA00344"/>
<dbReference type="NCBIfam" id="NF045515">
    <property type="entry name" value="Glp_gephyrin"/>
    <property type="match status" value="1"/>
</dbReference>
<dbReference type="Gene3D" id="3.40.980.10">
    <property type="entry name" value="MoaB/Mog-like domain"/>
    <property type="match status" value="1"/>
</dbReference>
<dbReference type="GO" id="GO:0006777">
    <property type="term" value="P:Mo-molybdopterin cofactor biosynthetic process"/>
    <property type="evidence" value="ECO:0007669"/>
    <property type="project" value="UniProtKB-UniRule"/>
</dbReference>
<dbReference type="HOGENOM" id="CLU_010186_7_2_0"/>
<dbReference type="Gene3D" id="3.90.105.10">
    <property type="entry name" value="Molybdopterin biosynthesis moea protein, domain 2"/>
    <property type="match status" value="1"/>
</dbReference>
<dbReference type="SMART" id="SM00852">
    <property type="entry name" value="MoCF_biosynth"/>
    <property type="match status" value="1"/>
</dbReference>
<keyword evidence="9 11" id="KW-0501">Molybdenum cofactor biosynthesis</keyword>
<name>F0SHJ1_RUBBR</name>
<evidence type="ECO:0000256" key="5">
    <source>
        <dbReference type="ARBA" id="ARBA00022505"/>
    </source>
</evidence>
<proteinExistence type="inferred from homology"/>
<reference evidence="14" key="1">
    <citation type="submission" date="2011-02" db="EMBL/GenBank/DDBJ databases">
        <title>The complete genome of Planctomyces brasiliensis DSM 5305.</title>
        <authorList>
            <person name="Lucas S."/>
            <person name="Copeland A."/>
            <person name="Lapidus A."/>
            <person name="Bruce D."/>
            <person name="Goodwin L."/>
            <person name="Pitluck S."/>
            <person name="Kyrpides N."/>
            <person name="Mavromatis K."/>
            <person name="Pagani I."/>
            <person name="Ivanova N."/>
            <person name="Ovchinnikova G."/>
            <person name="Lu M."/>
            <person name="Detter J.C."/>
            <person name="Han C."/>
            <person name="Land M."/>
            <person name="Hauser L."/>
            <person name="Markowitz V."/>
            <person name="Cheng J.-F."/>
            <person name="Hugenholtz P."/>
            <person name="Woyke T."/>
            <person name="Wu D."/>
            <person name="Tindall B."/>
            <person name="Pomrenke H.G."/>
            <person name="Brambilla E."/>
            <person name="Klenk H.-P."/>
            <person name="Eisen J.A."/>
        </authorList>
    </citation>
    <scope>NUCLEOTIDE SEQUENCE [LARGE SCALE GENOMIC DNA]</scope>
    <source>
        <strain evidence="14">ATCC 49424 / DSM 5305 / JCM 21570 / NBRC 103401 / IFAM 1448</strain>
    </source>
</reference>
<dbReference type="GO" id="GO:0046872">
    <property type="term" value="F:metal ion binding"/>
    <property type="evidence" value="ECO:0007669"/>
    <property type="project" value="UniProtKB-UniRule"/>
</dbReference>
<dbReference type="NCBIfam" id="TIGR00177">
    <property type="entry name" value="molyb_syn"/>
    <property type="match status" value="1"/>
</dbReference>
<feature type="domain" description="MoaB/Mog" evidence="12">
    <location>
        <begin position="176"/>
        <end position="319"/>
    </location>
</feature>
<comment type="cofactor">
    <cofactor evidence="1 11">
        <name>Mg(2+)</name>
        <dbReference type="ChEBI" id="CHEBI:18420"/>
    </cofactor>
</comment>
<dbReference type="Gene3D" id="2.170.190.11">
    <property type="entry name" value="Molybdopterin biosynthesis moea protein, domain 3"/>
    <property type="match status" value="1"/>
</dbReference>
<evidence type="ECO:0000259" key="12">
    <source>
        <dbReference type="SMART" id="SM00852"/>
    </source>
</evidence>
<comment type="similarity">
    <text evidence="4 11">Belongs to the MoeA family.</text>
</comment>
<protein>
    <recommendedName>
        <fullName evidence="11">Molybdopterin molybdenumtransferase</fullName>
        <ecNumber evidence="11">2.10.1.1</ecNumber>
    </recommendedName>
</protein>
<dbReference type="PROSITE" id="PS01079">
    <property type="entry name" value="MOCF_BIOSYNTHESIS_2"/>
    <property type="match status" value="1"/>
</dbReference>
<dbReference type="Pfam" id="PF00994">
    <property type="entry name" value="MoCF_biosynth"/>
    <property type="match status" value="1"/>
</dbReference>
<evidence type="ECO:0000313" key="13">
    <source>
        <dbReference type="EMBL" id="ADY58429.1"/>
    </source>
</evidence>
<dbReference type="SUPFAM" id="SSF53218">
    <property type="entry name" value="Molybdenum cofactor biosynthesis proteins"/>
    <property type="match status" value="1"/>
</dbReference>
<dbReference type="GO" id="GO:0005829">
    <property type="term" value="C:cytosol"/>
    <property type="evidence" value="ECO:0007669"/>
    <property type="project" value="TreeGrafter"/>
</dbReference>
<evidence type="ECO:0000256" key="10">
    <source>
        <dbReference type="ARBA" id="ARBA00047317"/>
    </source>
</evidence>
<evidence type="ECO:0000256" key="6">
    <source>
        <dbReference type="ARBA" id="ARBA00022679"/>
    </source>
</evidence>
<dbReference type="Pfam" id="PF03454">
    <property type="entry name" value="MoeA_C"/>
    <property type="match status" value="1"/>
</dbReference>
<dbReference type="InterPro" id="IPR008284">
    <property type="entry name" value="MoCF_biosynth_CS"/>
</dbReference>
<accession>F0SHJ1</accession>
<dbReference type="PANTHER" id="PTHR10192:SF5">
    <property type="entry name" value="GEPHYRIN"/>
    <property type="match status" value="1"/>
</dbReference>
<evidence type="ECO:0000256" key="2">
    <source>
        <dbReference type="ARBA" id="ARBA00002901"/>
    </source>
</evidence>
<dbReference type="InterPro" id="IPR036425">
    <property type="entry name" value="MoaB/Mog-like_dom_sf"/>
</dbReference>
<keyword evidence="5 11" id="KW-0500">Molybdenum</keyword>
<organism evidence="13 14">
    <name type="scientific">Rubinisphaera brasiliensis (strain ATCC 49424 / DSM 5305 / JCM 21570 / IAM 15109 / NBRC 103401 / IFAM 1448)</name>
    <name type="common">Planctomyces brasiliensis</name>
    <dbReference type="NCBI Taxonomy" id="756272"/>
    <lineage>
        <taxon>Bacteria</taxon>
        <taxon>Pseudomonadati</taxon>
        <taxon>Planctomycetota</taxon>
        <taxon>Planctomycetia</taxon>
        <taxon>Planctomycetales</taxon>
        <taxon>Planctomycetaceae</taxon>
        <taxon>Rubinisphaera</taxon>
    </lineage>
</organism>
<evidence type="ECO:0000256" key="9">
    <source>
        <dbReference type="ARBA" id="ARBA00023150"/>
    </source>
</evidence>
<evidence type="ECO:0000256" key="7">
    <source>
        <dbReference type="ARBA" id="ARBA00022723"/>
    </source>
</evidence>
<sequence>MLSVTEALAQIARHSQPGRTEMTRLADSLGLTLAASINATADSPPFDKSMMDGFAVRSADISAAETVLSVVERTVAGQVPQKTVGTGEAIQVMTGTAVPAGCDAVIPVEQLEDRGETISVAISSIGAGRNIMRQGESMQSGETVLPAGRPITPAQLALLAELGRYEVEAWRRPQIAVLATGNELVPVDRQPGPGQIRNSNEPMLTAQIQSAGATPQPLGIARDEHDELKAKIEAGLQSDFLILSGGVSAGVLDLVPQVLAECGVEQVFHKVKLKPGKPIWFGVRPASEQGGRCLVFGLPGNPVSSLVCFELFVKPALRRVQGLENSIEPLQAELTQAHLVKGDRPVYHPARWQVENGKLTAQPTRWVGSADLRGTAEANGMIHFSPREATYECGETVELFPWFTTPDLPQP</sequence>
<keyword evidence="14" id="KW-1185">Reference proteome</keyword>
<dbReference type="PANTHER" id="PTHR10192">
    <property type="entry name" value="MOLYBDOPTERIN BIOSYNTHESIS PROTEIN"/>
    <property type="match status" value="1"/>
</dbReference>
<comment type="pathway">
    <text evidence="3 11">Cofactor biosynthesis; molybdopterin biosynthesis.</text>
</comment>
<dbReference type="STRING" id="756272.Plabr_0806"/>
<dbReference type="Pfam" id="PF03453">
    <property type="entry name" value="MoeA_N"/>
    <property type="match status" value="1"/>
</dbReference>
<keyword evidence="8 11" id="KW-0460">Magnesium</keyword>
<dbReference type="SUPFAM" id="SSF63867">
    <property type="entry name" value="MoeA C-terminal domain-like"/>
    <property type="match status" value="1"/>
</dbReference>
<evidence type="ECO:0000256" key="11">
    <source>
        <dbReference type="RuleBase" id="RU365090"/>
    </source>
</evidence>
<dbReference type="AlphaFoldDB" id="F0SHJ1"/>
<dbReference type="InterPro" id="IPR036135">
    <property type="entry name" value="MoeA_linker/N_sf"/>
</dbReference>
<gene>
    <name evidence="13" type="ordered locus">Plabr_0806</name>
</gene>
<dbReference type="InterPro" id="IPR001453">
    <property type="entry name" value="MoaB/Mog_dom"/>
</dbReference>
<evidence type="ECO:0000256" key="4">
    <source>
        <dbReference type="ARBA" id="ARBA00010763"/>
    </source>
</evidence>
<comment type="function">
    <text evidence="2 11">Catalyzes the insertion of molybdate into adenylated molybdopterin with the concomitant release of AMP.</text>
</comment>
<comment type="catalytic activity">
    <reaction evidence="10">
        <text>adenylyl-molybdopterin + molybdate = Mo-molybdopterin + AMP + H(+)</text>
        <dbReference type="Rhea" id="RHEA:35047"/>
        <dbReference type="ChEBI" id="CHEBI:15378"/>
        <dbReference type="ChEBI" id="CHEBI:36264"/>
        <dbReference type="ChEBI" id="CHEBI:62727"/>
        <dbReference type="ChEBI" id="CHEBI:71302"/>
        <dbReference type="ChEBI" id="CHEBI:456215"/>
        <dbReference type="EC" id="2.10.1.1"/>
    </reaction>
</comment>